<organism evidence="7 8">
    <name type="scientific">Parafilimonas terrae</name>
    <dbReference type="NCBI Taxonomy" id="1465490"/>
    <lineage>
        <taxon>Bacteria</taxon>
        <taxon>Pseudomonadati</taxon>
        <taxon>Bacteroidota</taxon>
        <taxon>Chitinophagia</taxon>
        <taxon>Chitinophagales</taxon>
        <taxon>Chitinophagaceae</taxon>
        <taxon>Parafilimonas</taxon>
    </lineage>
</organism>
<keyword evidence="8" id="KW-1185">Reference proteome</keyword>
<dbReference type="EMBL" id="FOXQ01000006">
    <property type="protein sequence ID" value="SFQ21424.1"/>
    <property type="molecule type" value="Genomic_DNA"/>
</dbReference>
<sequence length="462" mass="53960">MSLDDFETHQEELLEDSDIRSAWLTYLNKFPHISQYYRKAKQYANQISIVNGKKAGSDINLYKLFLEQSYNLLKDGGYCGIIIPSGVYSDLGSKQLRALLYSNCSVEQLISLSNEKFLFETVHHGFRFCLLSFRKGGKTEKIHSVFKINPREAIGKSEIESFLNDKSVLLPISVDFITRQAPDSLSIMEIKDAISFSIMEKVLKFPMLGEKIDHTWNVEFTREVNNTTDRKYITDTVRKNYFPLYEGKNIHQFSNSFSDFNLFIDVSKFNKENSLVFNKKFPSDYYRLCFRRQSASTNERTFIATIAPKDRLFYDNLGYVKPFNETKSLISDIEILYLLGFFNSFCIDYILRQSINTNLSFYFLYQLPIPRIKHSDKAFRLIVERVASLICTTDEFAELWEEIMKTKWNEKSVMIDEEERNKTKAEIDGIVEASAKLTTLRRFKLTRYRQSILTTFGQPKLT</sequence>
<dbReference type="GO" id="GO:0006304">
    <property type="term" value="P:DNA modification"/>
    <property type="evidence" value="ECO:0007669"/>
    <property type="project" value="InterPro"/>
</dbReference>
<keyword evidence="2" id="KW-0489">Methyltransferase</keyword>
<dbReference type="PANTHER" id="PTHR33841:SF1">
    <property type="entry name" value="DNA METHYLTRANSFERASE A"/>
    <property type="match status" value="1"/>
</dbReference>
<evidence type="ECO:0000256" key="5">
    <source>
        <dbReference type="ARBA" id="ARBA00047942"/>
    </source>
</evidence>
<protein>
    <recommendedName>
        <fullName evidence="1">site-specific DNA-methyltransferase (adenine-specific)</fullName>
        <ecNumber evidence="1">2.1.1.72</ecNumber>
    </recommendedName>
</protein>
<dbReference type="AlphaFoldDB" id="A0A1I5WNP0"/>
<reference evidence="7 8" key="1">
    <citation type="submission" date="2016-10" db="EMBL/GenBank/DDBJ databases">
        <authorList>
            <person name="de Groot N.N."/>
        </authorList>
    </citation>
    <scope>NUCLEOTIDE SEQUENCE [LARGE SCALE GENOMIC DNA]</scope>
    <source>
        <strain evidence="7 8">DSM 28286</strain>
    </source>
</reference>
<evidence type="ECO:0000256" key="3">
    <source>
        <dbReference type="ARBA" id="ARBA00022679"/>
    </source>
</evidence>
<dbReference type="Gene3D" id="3.40.50.150">
    <property type="entry name" value="Vaccinia Virus protein VP39"/>
    <property type="match status" value="1"/>
</dbReference>
<evidence type="ECO:0000256" key="2">
    <source>
        <dbReference type="ARBA" id="ARBA00022603"/>
    </source>
</evidence>
<evidence type="ECO:0000313" key="7">
    <source>
        <dbReference type="EMBL" id="SFQ21424.1"/>
    </source>
</evidence>
<dbReference type="STRING" id="1465490.SAMN05444277_106314"/>
<dbReference type="GO" id="GO:0009007">
    <property type="term" value="F:site-specific DNA-methyltransferase (adenine-specific) activity"/>
    <property type="evidence" value="ECO:0007669"/>
    <property type="project" value="UniProtKB-EC"/>
</dbReference>
<accession>A0A1I5WNP0</accession>
<evidence type="ECO:0000256" key="4">
    <source>
        <dbReference type="ARBA" id="ARBA00022691"/>
    </source>
</evidence>
<dbReference type="InterPro" id="IPR011639">
    <property type="entry name" value="MethylTrfase_TaqI-like_dom"/>
</dbReference>
<dbReference type="InterPro" id="IPR029063">
    <property type="entry name" value="SAM-dependent_MTases_sf"/>
</dbReference>
<feature type="domain" description="Type II methyltransferase M.TaqI-like" evidence="6">
    <location>
        <begin position="43"/>
        <end position="116"/>
    </location>
</feature>
<evidence type="ECO:0000259" key="6">
    <source>
        <dbReference type="Pfam" id="PF07669"/>
    </source>
</evidence>
<keyword evidence="4" id="KW-0949">S-adenosyl-L-methionine</keyword>
<dbReference type="InterPro" id="IPR050953">
    <property type="entry name" value="N4_N6_ade-DNA_methylase"/>
</dbReference>
<evidence type="ECO:0000313" key="8">
    <source>
        <dbReference type="Proteomes" id="UP000199031"/>
    </source>
</evidence>
<dbReference type="GO" id="GO:0032259">
    <property type="term" value="P:methylation"/>
    <property type="evidence" value="ECO:0007669"/>
    <property type="project" value="UniProtKB-KW"/>
</dbReference>
<dbReference type="SUPFAM" id="SSF53335">
    <property type="entry name" value="S-adenosyl-L-methionine-dependent methyltransferases"/>
    <property type="match status" value="1"/>
</dbReference>
<proteinExistence type="predicted"/>
<keyword evidence="3" id="KW-0808">Transferase</keyword>
<dbReference type="RefSeq" id="WP_218148488.1">
    <property type="nucleotide sequence ID" value="NZ_FOXQ01000006.1"/>
</dbReference>
<dbReference type="PANTHER" id="PTHR33841">
    <property type="entry name" value="DNA METHYLTRANSFERASE YEEA-RELATED"/>
    <property type="match status" value="1"/>
</dbReference>
<feature type="non-terminal residue" evidence="7">
    <location>
        <position position="462"/>
    </location>
</feature>
<dbReference type="Proteomes" id="UP000199031">
    <property type="component" value="Unassembled WGS sequence"/>
</dbReference>
<comment type="catalytic activity">
    <reaction evidence="5">
        <text>a 2'-deoxyadenosine in DNA + S-adenosyl-L-methionine = an N(6)-methyl-2'-deoxyadenosine in DNA + S-adenosyl-L-homocysteine + H(+)</text>
        <dbReference type="Rhea" id="RHEA:15197"/>
        <dbReference type="Rhea" id="RHEA-COMP:12418"/>
        <dbReference type="Rhea" id="RHEA-COMP:12419"/>
        <dbReference type="ChEBI" id="CHEBI:15378"/>
        <dbReference type="ChEBI" id="CHEBI:57856"/>
        <dbReference type="ChEBI" id="CHEBI:59789"/>
        <dbReference type="ChEBI" id="CHEBI:90615"/>
        <dbReference type="ChEBI" id="CHEBI:90616"/>
        <dbReference type="EC" id="2.1.1.72"/>
    </reaction>
</comment>
<dbReference type="Pfam" id="PF07669">
    <property type="entry name" value="Eco57I"/>
    <property type="match status" value="1"/>
</dbReference>
<evidence type="ECO:0000256" key="1">
    <source>
        <dbReference type="ARBA" id="ARBA00011900"/>
    </source>
</evidence>
<name>A0A1I5WNP0_9BACT</name>
<dbReference type="EC" id="2.1.1.72" evidence="1"/>
<gene>
    <name evidence="7" type="ORF">SAMN05444277_106314</name>
</gene>